<dbReference type="OrthoDB" id="1081007at2759"/>
<keyword evidence="3" id="KW-0012">Acyltransferase</keyword>
<evidence type="ECO:0000256" key="3">
    <source>
        <dbReference type="RuleBase" id="RU368068"/>
    </source>
</evidence>
<evidence type="ECO:0000313" key="4">
    <source>
        <dbReference type="EMBL" id="KRH93429.1"/>
    </source>
</evidence>
<dbReference type="GO" id="GO:0005886">
    <property type="term" value="C:plasma membrane"/>
    <property type="evidence" value="ECO:0007669"/>
    <property type="project" value="TreeGrafter"/>
</dbReference>
<keyword evidence="3 4" id="KW-0808">Transferase</keyword>
<dbReference type="Gene3D" id="1.10.246.130">
    <property type="match status" value="1"/>
</dbReference>
<dbReference type="PANTHER" id="PTHR11686">
    <property type="entry name" value="GAMMA GLUTAMYL TRANSPEPTIDASE"/>
    <property type="match status" value="1"/>
</dbReference>
<dbReference type="InterPro" id="IPR029055">
    <property type="entry name" value="Ntn_hydrolases_N"/>
</dbReference>
<evidence type="ECO:0000256" key="2">
    <source>
        <dbReference type="PIRSR" id="PIRSR600101-2"/>
    </source>
</evidence>
<evidence type="ECO:0000313" key="5">
    <source>
        <dbReference type="Proteomes" id="UP000051530"/>
    </source>
</evidence>
<accession>A0A0R0LZU9</accession>
<organism evidence="4 5">
    <name type="scientific">Pseudoloma neurophilia</name>
    <dbReference type="NCBI Taxonomy" id="146866"/>
    <lineage>
        <taxon>Eukaryota</taxon>
        <taxon>Fungi</taxon>
        <taxon>Fungi incertae sedis</taxon>
        <taxon>Microsporidia</taxon>
        <taxon>Pseudoloma</taxon>
    </lineage>
</organism>
<feature type="binding site" evidence="2">
    <location>
        <position position="413"/>
    </location>
    <ligand>
        <name>L-glutamate</name>
        <dbReference type="ChEBI" id="CHEBI:29985"/>
    </ligand>
</feature>
<protein>
    <recommendedName>
        <fullName evidence="3">Glutathione hydrolase</fullName>
        <ecNumber evidence="3">2.3.2.2</ecNumber>
        <ecNumber evidence="3">3.4.19.13</ecNumber>
    </recommendedName>
    <alternativeName>
        <fullName evidence="3">Gamma-glutamyltransferase</fullName>
    </alternativeName>
    <alternativeName>
        <fullName evidence="3">Gamma-glutamyltranspeptidase</fullName>
    </alternativeName>
</protein>
<dbReference type="PANTHER" id="PTHR11686:SF9">
    <property type="entry name" value="RE13973P"/>
    <property type="match status" value="1"/>
</dbReference>
<comment type="catalytic activity">
    <reaction evidence="3">
        <text>an S-substituted glutathione + H2O = an S-substituted L-cysteinylglycine + L-glutamate</text>
        <dbReference type="Rhea" id="RHEA:59468"/>
        <dbReference type="ChEBI" id="CHEBI:15377"/>
        <dbReference type="ChEBI" id="CHEBI:29985"/>
        <dbReference type="ChEBI" id="CHEBI:90779"/>
        <dbReference type="ChEBI" id="CHEBI:143103"/>
        <dbReference type="EC" id="3.4.19.13"/>
    </reaction>
</comment>
<dbReference type="InterPro" id="IPR043138">
    <property type="entry name" value="GGT_lsub"/>
</dbReference>
<dbReference type="GO" id="GO:0006751">
    <property type="term" value="P:glutathione catabolic process"/>
    <property type="evidence" value="ECO:0007669"/>
    <property type="project" value="UniProtKB-UniRule"/>
</dbReference>
<dbReference type="EMBL" id="LGUB01000340">
    <property type="protein sequence ID" value="KRH93429.1"/>
    <property type="molecule type" value="Genomic_DNA"/>
</dbReference>
<dbReference type="Gene3D" id="3.60.20.40">
    <property type="match status" value="1"/>
</dbReference>
<comment type="catalytic activity">
    <reaction evidence="3">
        <text>glutathione + H2O = L-cysteinylglycine + L-glutamate</text>
        <dbReference type="Rhea" id="RHEA:28807"/>
        <dbReference type="ChEBI" id="CHEBI:15377"/>
        <dbReference type="ChEBI" id="CHEBI:29985"/>
        <dbReference type="ChEBI" id="CHEBI:57925"/>
        <dbReference type="ChEBI" id="CHEBI:61694"/>
        <dbReference type="EC" id="3.4.19.13"/>
    </reaction>
</comment>
<reference evidence="4 5" key="1">
    <citation type="submission" date="2015-07" db="EMBL/GenBank/DDBJ databases">
        <title>The genome of Pseudoloma neurophilia, a relevant intracellular parasite of the zebrafish.</title>
        <authorList>
            <person name="Ndikumana S."/>
            <person name="Pelin A."/>
            <person name="Sanders J."/>
            <person name="Corradi N."/>
        </authorList>
    </citation>
    <scope>NUCLEOTIDE SEQUENCE [LARGE SCALE GENOMIC DNA]</scope>
    <source>
        <strain evidence="4 5">MK1</strain>
    </source>
</reference>
<dbReference type="UniPathway" id="UPA00204"/>
<feature type="binding site" evidence="2">
    <location>
        <position position="462"/>
    </location>
    <ligand>
        <name>L-glutamate</name>
        <dbReference type="ChEBI" id="CHEBI:29985"/>
    </ligand>
</feature>
<feature type="binding site" evidence="2">
    <location>
        <begin position="441"/>
        <end position="442"/>
    </location>
    <ligand>
        <name>L-glutamate</name>
        <dbReference type="ChEBI" id="CHEBI:29985"/>
    </ligand>
</feature>
<dbReference type="InterPro" id="IPR000101">
    <property type="entry name" value="GGT_peptidase"/>
</dbReference>
<evidence type="ECO:0000256" key="1">
    <source>
        <dbReference type="PIRSR" id="PIRSR600101-1"/>
    </source>
</evidence>
<proteinExistence type="predicted"/>
<dbReference type="GO" id="GO:0103068">
    <property type="term" value="F:leukotriene C4 gamma-glutamyl transferase activity"/>
    <property type="evidence" value="ECO:0007669"/>
    <property type="project" value="UniProtKB-EC"/>
</dbReference>
<sequence>MQFNILQLFCRFNGLLTFIKSENTNKSDTMAVVADVPECSNLGLEILKMGGNAMDAAIASAICVGTINSFSSGLGGGGFLMVKKPGNVLEVETVDFREVTPAKVRTQNYTGRKDVAKKGGFAVAVPGEVKGLHYAHKKYGKLSWETIFNKNAEIARSFKVSIQLEKRLVKLKKHIFADPGLRETFTRDGKLLKEGDIVYRLNYAKTLEILAKNPEDFYRGTIAKAMIESITENGGVMTMDDLKNYKIKTPEPKKGTYKDATVFTTNLPTAGPLIIEAMNMLEIFDLKEIQEIGQKYGIFPEYHLLNEIFKFMSARRSDLGDEDYTPNVEQIVEQLISKKYADDMTKAIKFDRALKIEEYGYEKPFVEDHGTTHLNTVDKNGMIVLLTSTINLEFGAKFMDPQTGIIFNNEIDDFYIPSVRNAFDLPVSKANIIVPGKRPFSSASPLLIIRKDETIALGASGGTRIPTSILNAFFHLQLGRNMQQAISQSRIHHQTMPHVTYIEGTLDPQIKSYLELMGNVVQVSSLNSIFTAVQGLRIIKKGDQTIIEAESDPRKGGKAAKG</sequence>
<dbReference type="Pfam" id="PF01019">
    <property type="entry name" value="G_glu_transpept"/>
    <property type="match status" value="1"/>
</dbReference>
<name>A0A0R0LZU9_9MICR</name>
<dbReference type="EC" id="3.4.19.13" evidence="3"/>
<dbReference type="NCBIfam" id="TIGR00066">
    <property type="entry name" value="g_glut_trans"/>
    <property type="match status" value="1"/>
</dbReference>
<dbReference type="VEuPathDB" id="MicrosporidiaDB:M153_8910003755"/>
<dbReference type="AlphaFoldDB" id="A0A0R0LZU9"/>
<comment type="catalytic activity">
    <reaction evidence="3">
        <text>an N-terminal (5-L-glutamyl)-[peptide] + an alpha-amino acid = 5-L-glutamyl amino acid + an N-terminal L-alpha-aminoacyl-[peptide]</text>
        <dbReference type="Rhea" id="RHEA:23904"/>
        <dbReference type="Rhea" id="RHEA-COMP:9780"/>
        <dbReference type="Rhea" id="RHEA-COMP:9795"/>
        <dbReference type="ChEBI" id="CHEBI:77644"/>
        <dbReference type="ChEBI" id="CHEBI:78597"/>
        <dbReference type="ChEBI" id="CHEBI:78599"/>
        <dbReference type="ChEBI" id="CHEBI:78608"/>
        <dbReference type="EC" id="2.3.2.2"/>
    </reaction>
</comment>
<feature type="active site" description="Nucleophile" evidence="1">
    <location>
        <position position="371"/>
    </location>
</feature>
<comment type="caution">
    <text evidence="4">The sequence shown here is derived from an EMBL/GenBank/DDBJ whole genome shotgun (WGS) entry which is preliminary data.</text>
</comment>
<comment type="function">
    <text evidence="3">Cleaves the gamma-glutamyl peptide bond of glutathione and glutathione conjugates.</text>
</comment>
<comment type="pathway">
    <text evidence="3">Sulfur metabolism; glutathione metabolism.</text>
</comment>
<feature type="binding site" evidence="2">
    <location>
        <begin position="389"/>
        <end position="391"/>
    </location>
    <ligand>
        <name>L-glutamate</name>
        <dbReference type="ChEBI" id="CHEBI:29985"/>
    </ligand>
</feature>
<dbReference type="GO" id="GO:0036374">
    <property type="term" value="F:glutathione hydrolase activity"/>
    <property type="evidence" value="ECO:0007669"/>
    <property type="project" value="UniProtKB-UniRule"/>
</dbReference>
<keyword evidence="3" id="KW-0378">Hydrolase</keyword>
<feature type="binding site" evidence="2">
    <location>
        <position position="97"/>
    </location>
    <ligand>
        <name>L-glutamate</name>
        <dbReference type="ChEBI" id="CHEBI:29985"/>
    </ligand>
</feature>
<dbReference type="EC" id="2.3.2.2" evidence="3"/>
<dbReference type="SUPFAM" id="SSF56235">
    <property type="entry name" value="N-terminal nucleophile aminohydrolases (Ntn hydrolases)"/>
    <property type="match status" value="1"/>
</dbReference>
<gene>
    <name evidence="4" type="ORF">M153_8910003755</name>
</gene>
<dbReference type="InterPro" id="IPR043137">
    <property type="entry name" value="GGT_ssub_C"/>
</dbReference>
<dbReference type="PRINTS" id="PR01210">
    <property type="entry name" value="GGTRANSPTASE"/>
</dbReference>
<dbReference type="Proteomes" id="UP000051530">
    <property type="component" value="Unassembled WGS sequence"/>
</dbReference>
<keyword evidence="5" id="KW-1185">Reference proteome</keyword>